<feature type="region of interest" description="Disordered" evidence="1">
    <location>
        <begin position="16"/>
        <end position="39"/>
    </location>
</feature>
<comment type="caution">
    <text evidence="2">The sequence shown here is derived from an EMBL/GenBank/DDBJ whole genome shotgun (WGS) entry which is preliminary data.</text>
</comment>
<dbReference type="Proteomes" id="UP000828390">
    <property type="component" value="Unassembled WGS sequence"/>
</dbReference>
<reference evidence="2" key="2">
    <citation type="submission" date="2020-11" db="EMBL/GenBank/DDBJ databases">
        <authorList>
            <person name="McCartney M.A."/>
            <person name="Auch B."/>
            <person name="Kono T."/>
            <person name="Mallez S."/>
            <person name="Becker A."/>
            <person name="Gohl D.M."/>
            <person name="Silverstein K.A.T."/>
            <person name="Koren S."/>
            <person name="Bechman K.B."/>
            <person name="Herman A."/>
            <person name="Abrahante J.E."/>
            <person name="Garbe J."/>
        </authorList>
    </citation>
    <scope>NUCLEOTIDE SEQUENCE</scope>
    <source>
        <strain evidence="2">Duluth1</strain>
        <tissue evidence="2">Whole animal</tissue>
    </source>
</reference>
<evidence type="ECO:0000313" key="2">
    <source>
        <dbReference type="EMBL" id="KAH3738209.1"/>
    </source>
</evidence>
<accession>A0A9D4D4V6</accession>
<sequence>MPTMFGLDHMNVKRCDTQAHTPKSLKRERSSPTGSTPHQPSKIVIAFEIIIAFSVQSKKLVKISTYFYMYNKIKTSSLPIIQG</sequence>
<organism evidence="2 3">
    <name type="scientific">Dreissena polymorpha</name>
    <name type="common">Zebra mussel</name>
    <name type="synonym">Mytilus polymorpha</name>
    <dbReference type="NCBI Taxonomy" id="45954"/>
    <lineage>
        <taxon>Eukaryota</taxon>
        <taxon>Metazoa</taxon>
        <taxon>Spiralia</taxon>
        <taxon>Lophotrochozoa</taxon>
        <taxon>Mollusca</taxon>
        <taxon>Bivalvia</taxon>
        <taxon>Autobranchia</taxon>
        <taxon>Heteroconchia</taxon>
        <taxon>Euheterodonta</taxon>
        <taxon>Imparidentia</taxon>
        <taxon>Neoheterodontei</taxon>
        <taxon>Myida</taxon>
        <taxon>Dreissenoidea</taxon>
        <taxon>Dreissenidae</taxon>
        <taxon>Dreissena</taxon>
    </lineage>
</organism>
<keyword evidence="3" id="KW-1185">Reference proteome</keyword>
<gene>
    <name evidence="2" type="ORF">DPMN_044837</name>
</gene>
<proteinExistence type="predicted"/>
<dbReference type="AlphaFoldDB" id="A0A9D4D4V6"/>
<evidence type="ECO:0000256" key="1">
    <source>
        <dbReference type="SAM" id="MobiDB-lite"/>
    </source>
</evidence>
<evidence type="ECO:0000313" key="3">
    <source>
        <dbReference type="Proteomes" id="UP000828390"/>
    </source>
</evidence>
<name>A0A9D4D4V6_DREPO</name>
<reference evidence="2" key="1">
    <citation type="journal article" date="2019" name="bioRxiv">
        <title>The Genome of the Zebra Mussel, Dreissena polymorpha: A Resource for Invasive Species Research.</title>
        <authorList>
            <person name="McCartney M.A."/>
            <person name="Auch B."/>
            <person name="Kono T."/>
            <person name="Mallez S."/>
            <person name="Zhang Y."/>
            <person name="Obille A."/>
            <person name="Becker A."/>
            <person name="Abrahante J.E."/>
            <person name="Garbe J."/>
            <person name="Badalamenti J.P."/>
            <person name="Herman A."/>
            <person name="Mangelson H."/>
            <person name="Liachko I."/>
            <person name="Sullivan S."/>
            <person name="Sone E.D."/>
            <person name="Koren S."/>
            <person name="Silverstein K.A.T."/>
            <person name="Beckman K.B."/>
            <person name="Gohl D.M."/>
        </authorList>
    </citation>
    <scope>NUCLEOTIDE SEQUENCE</scope>
    <source>
        <strain evidence="2">Duluth1</strain>
        <tissue evidence="2">Whole animal</tissue>
    </source>
</reference>
<dbReference type="EMBL" id="JAIWYP010000011">
    <property type="protein sequence ID" value="KAH3738209.1"/>
    <property type="molecule type" value="Genomic_DNA"/>
</dbReference>
<protein>
    <submittedName>
        <fullName evidence="2">Uncharacterized protein</fullName>
    </submittedName>
</protein>